<protein>
    <recommendedName>
        <fullName evidence="2">Homeobox domain-containing protein</fullName>
    </recommendedName>
</protein>
<dbReference type="Gene3D" id="1.10.10.60">
    <property type="entry name" value="Homeodomain-like"/>
    <property type="match status" value="1"/>
</dbReference>
<evidence type="ECO:0000313" key="3">
    <source>
        <dbReference type="EMBL" id="KAJ9600990.1"/>
    </source>
</evidence>
<dbReference type="AlphaFoldDB" id="A0AAD8ALN2"/>
<keyword evidence="4" id="KW-1185">Reference proteome</keyword>
<sequence length="64" mass="7869">VWFKNRRAKWRKQKREEQERIRNYVISSAVKYVVTASVNEGRRLRAVKKVLMRNSNQQKKKEHQ</sequence>
<feature type="domain" description="Homeobox" evidence="2">
    <location>
        <begin position="1"/>
        <end position="13"/>
    </location>
</feature>
<feature type="DNA-binding region" description="Homeobox" evidence="1">
    <location>
        <begin position="3"/>
        <end position="14"/>
    </location>
</feature>
<dbReference type="Proteomes" id="UP001233999">
    <property type="component" value="Unassembled WGS sequence"/>
</dbReference>
<proteinExistence type="predicted"/>
<reference evidence="3" key="2">
    <citation type="submission" date="2023-05" db="EMBL/GenBank/DDBJ databases">
        <authorList>
            <person name="Fouks B."/>
        </authorList>
    </citation>
    <scope>NUCLEOTIDE SEQUENCE</scope>
    <source>
        <strain evidence="3">Stay&amp;Tobe</strain>
        <tissue evidence="3">Testes</tissue>
    </source>
</reference>
<keyword evidence="1" id="KW-0539">Nucleus</keyword>
<gene>
    <name evidence="3" type="ORF">L9F63_000828</name>
</gene>
<dbReference type="InterPro" id="IPR001356">
    <property type="entry name" value="HD"/>
</dbReference>
<reference evidence="3" key="1">
    <citation type="journal article" date="2023" name="IScience">
        <title>Live-bearing cockroach genome reveals convergent evolutionary mechanisms linked to viviparity in insects and beyond.</title>
        <authorList>
            <person name="Fouks B."/>
            <person name="Harrison M.C."/>
            <person name="Mikhailova A.A."/>
            <person name="Marchal E."/>
            <person name="English S."/>
            <person name="Carruthers M."/>
            <person name="Jennings E.C."/>
            <person name="Chiamaka E.L."/>
            <person name="Frigard R.A."/>
            <person name="Pippel M."/>
            <person name="Attardo G.M."/>
            <person name="Benoit J.B."/>
            <person name="Bornberg-Bauer E."/>
            <person name="Tobe S.S."/>
        </authorList>
    </citation>
    <scope>NUCLEOTIDE SEQUENCE</scope>
    <source>
        <strain evidence="3">Stay&amp;Tobe</strain>
    </source>
</reference>
<accession>A0AAD8ALN2</accession>
<feature type="non-terminal residue" evidence="3">
    <location>
        <position position="64"/>
    </location>
</feature>
<dbReference type="PROSITE" id="PS50071">
    <property type="entry name" value="HOMEOBOX_2"/>
    <property type="match status" value="1"/>
</dbReference>
<dbReference type="EMBL" id="JASPKZ010000038">
    <property type="protein sequence ID" value="KAJ9600990.1"/>
    <property type="molecule type" value="Genomic_DNA"/>
</dbReference>
<dbReference type="GO" id="GO:0003677">
    <property type="term" value="F:DNA binding"/>
    <property type="evidence" value="ECO:0007669"/>
    <property type="project" value="UniProtKB-UniRule"/>
</dbReference>
<keyword evidence="1" id="KW-0238">DNA-binding</keyword>
<organism evidence="3 4">
    <name type="scientific">Diploptera punctata</name>
    <name type="common">Pacific beetle cockroach</name>
    <dbReference type="NCBI Taxonomy" id="6984"/>
    <lineage>
        <taxon>Eukaryota</taxon>
        <taxon>Metazoa</taxon>
        <taxon>Ecdysozoa</taxon>
        <taxon>Arthropoda</taxon>
        <taxon>Hexapoda</taxon>
        <taxon>Insecta</taxon>
        <taxon>Pterygota</taxon>
        <taxon>Neoptera</taxon>
        <taxon>Polyneoptera</taxon>
        <taxon>Dictyoptera</taxon>
        <taxon>Blattodea</taxon>
        <taxon>Blaberoidea</taxon>
        <taxon>Blaberidae</taxon>
        <taxon>Diplopterinae</taxon>
        <taxon>Diploptera</taxon>
    </lineage>
</organism>
<dbReference type="GO" id="GO:0005634">
    <property type="term" value="C:nucleus"/>
    <property type="evidence" value="ECO:0007669"/>
    <property type="project" value="UniProtKB-SubCell"/>
</dbReference>
<name>A0AAD8ALN2_DIPPU</name>
<evidence type="ECO:0000259" key="2">
    <source>
        <dbReference type="PROSITE" id="PS50071"/>
    </source>
</evidence>
<comment type="caution">
    <text evidence="3">The sequence shown here is derived from an EMBL/GenBank/DDBJ whole genome shotgun (WGS) entry which is preliminary data.</text>
</comment>
<evidence type="ECO:0000256" key="1">
    <source>
        <dbReference type="PROSITE-ProRule" id="PRU00108"/>
    </source>
</evidence>
<feature type="non-terminal residue" evidence="3">
    <location>
        <position position="1"/>
    </location>
</feature>
<keyword evidence="1" id="KW-0371">Homeobox</keyword>
<evidence type="ECO:0000313" key="4">
    <source>
        <dbReference type="Proteomes" id="UP001233999"/>
    </source>
</evidence>
<comment type="subcellular location">
    <subcellularLocation>
        <location evidence="1">Nucleus</location>
    </subcellularLocation>
</comment>